<dbReference type="InterPro" id="IPR007244">
    <property type="entry name" value="Naa35_N"/>
</dbReference>
<name>A0A5A8CQJ6_CAFRO</name>
<comment type="caution">
    <text evidence="3">The sequence shown here is derived from an EMBL/GenBank/DDBJ whole genome shotgun (WGS) entry which is preliminary data.</text>
</comment>
<dbReference type="GO" id="GO:0031417">
    <property type="term" value="C:NatC complex"/>
    <property type="evidence" value="ECO:0007669"/>
    <property type="project" value="InterPro"/>
</dbReference>
<dbReference type="EMBL" id="VLTN01000007">
    <property type="protein sequence ID" value="KAA0155372.1"/>
    <property type="molecule type" value="Genomic_DNA"/>
</dbReference>
<accession>A0A5A8CQJ6</accession>
<proteinExistence type="predicted"/>
<dbReference type="PANTHER" id="PTHR21373:SF0">
    <property type="entry name" value="N-ALPHA-ACETYLTRANSFERASE 35, NATC AUXILIARY SUBUNIT"/>
    <property type="match status" value="1"/>
</dbReference>
<evidence type="ECO:0000313" key="3">
    <source>
        <dbReference type="EMBL" id="KAA0155372.1"/>
    </source>
</evidence>
<dbReference type="Proteomes" id="UP000323011">
    <property type="component" value="Unassembled WGS sequence"/>
</dbReference>
<evidence type="ECO:0000313" key="4">
    <source>
        <dbReference type="Proteomes" id="UP000323011"/>
    </source>
</evidence>
<reference evidence="3 4" key="1">
    <citation type="submission" date="2019-07" db="EMBL/GenBank/DDBJ databases">
        <title>Genomes of Cafeteria roenbergensis.</title>
        <authorList>
            <person name="Fischer M.G."/>
            <person name="Hackl T."/>
            <person name="Roman M."/>
        </authorList>
    </citation>
    <scope>NUCLEOTIDE SEQUENCE [LARGE SCALE GENOMIC DNA]</scope>
    <source>
        <strain evidence="3 4">BVI</strain>
    </source>
</reference>
<dbReference type="Pfam" id="PF04112">
    <property type="entry name" value="Mak10"/>
    <property type="match status" value="1"/>
</dbReference>
<organism evidence="3 4">
    <name type="scientific">Cafeteria roenbergensis</name>
    <name type="common">Marine flagellate</name>
    <dbReference type="NCBI Taxonomy" id="33653"/>
    <lineage>
        <taxon>Eukaryota</taxon>
        <taxon>Sar</taxon>
        <taxon>Stramenopiles</taxon>
        <taxon>Bigyra</taxon>
        <taxon>Opalozoa</taxon>
        <taxon>Bicosoecida</taxon>
        <taxon>Cafeteriaceae</taxon>
        <taxon>Cafeteria</taxon>
    </lineage>
</organism>
<dbReference type="InterPro" id="IPR057983">
    <property type="entry name" value="NAA35-like_N"/>
</dbReference>
<protein>
    <recommendedName>
        <fullName evidence="2">NAA35-like N-terminal domain-containing protein</fullName>
    </recommendedName>
</protein>
<evidence type="ECO:0000256" key="1">
    <source>
        <dbReference type="SAM" id="MobiDB-lite"/>
    </source>
</evidence>
<sequence length="1326" mass="136117">MAAPDHGSGDAAPEWRDVTELASAARAELGVGDLLFAKGFAFGEAMNVVELMHPRMDPGMRVRRQADDLIRERVETGALRLHLPIADLVRVWDALFQQTFSFLDANSMAETVFSCLYLHRPALAALRERACLPAVCSVGRSDQVVDVMPTTPDPSRALYEKKWAAMQAASGAESGGLDLGVTGSKISLSTAQQQVHQPCEQAGAVANGDTLSPPCAVPAGVTPAAPGSAEHVSAVVLAALATGFACLVGRTRTSLIFADLYEDEDLCASTFGLDAADDVSDAHVLALLADAESLLAHASGAAAPDCAPLATLEAALAKDAATWGGFMDPLFHSAAGKGALARADAAASGAGGPEAGSAGAWLPRPEATAWGLGGPLPLAAVVGAPVPATASMPRLTALWRAGGASALRALCSPWTMPSPEAAAGLAGASPPTEPAPAAALAAGAAAEAAINRTMPTLLERAAVPLTDEARAWCAHDGPGVAADLMTRLRWLRARLGADLAFRRAVEASPAAGCNLPGTGPQVSPDPATMEDDVALAHSVLLHGAAAAHGISADCLRSLEGRFTPAPREAADAAPAGEAGDADDASTASAAATAATAAAADGDGVGGSDASAGSGTGAALGRMQVRGSTATKGLVPTPPGVMDASVLDSALAAAQPRFLPGGTLEEAVERALCQSRGLAAVCCARVFATSDPAVSTAELARLMTMPRFDSKAPQSTQRMANHATELAIAHIAAGADRFSPAVHATAAVRDPLGLRRISLFGLWDLVDVLRVAGPSTFDSVVRSRLYMLVAPRNRDQRIFGVRDPRRVVEAALLDRGLGLDEVTAAPTARVVTRSATRLVQLVRVLCMSDARMHRMLDVAISDWAVVQAESWTVDSIPRSSPVLATPASQADLAGSTSPLGRAVVPSLAAAVRAAAKAGTGAPARLAALASGAAAEAAADDADAAGSAKATPTSEDRPMMVHLSMTALLRLQMASMDLSLRLQLVHDDDMPALVWYQDYIATMTSLYHSCGGKALVRGWRASQREGGSSKPGKGKPGKGKPGKGKPGKGKPGKGKPGKGKAAKGKAARDDGGAAGPLGATEEQSPADVSLPPLMSDTLQSVRRDVSRVSFMLAAAMTQVGALPEQPPAEDEVAHFRFEERFAQVLRSHDPEPLSWHSFRSNFGPDRVQVSGTVSSSKRTLEACFGALQRVIRHSRDQAARGVGSEAVHPPEHVEAIRKQAIDAPPAVKAALVSALSRPPLLCRSAAGDLLPGAVEAGLVPAVLADWLELQVSAQLRPLTASALAAIKATSDILELHKRVTADGDEAAPAPKGSLGTTAHPYVPVPIVC</sequence>
<feature type="region of interest" description="Disordered" evidence="1">
    <location>
        <begin position="1019"/>
        <end position="1091"/>
    </location>
</feature>
<feature type="compositionally biased region" description="Basic residues" evidence="1">
    <location>
        <begin position="1030"/>
        <end position="1063"/>
    </location>
</feature>
<evidence type="ECO:0000259" key="2">
    <source>
        <dbReference type="Pfam" id="PF04112"/>
    </source>
</evidence>
<feature type="domain" description="NAA35-like N-terminal" evidence="2">
    <location>
        <begin position="32"/>
        <end position="121"/>
    </location>
</feature>
<keyword evidence="4" id="KW-1185">Reference proteome</keyword>
<gene>
    <name evidence="3" type="ORF">FNF29_01747</name>
</gene>
<dbReference type="PANTHER" id="PTHR21373">
    <property type="entry name" value="GLUCOSE REPRESSIBLE PROTEIN MAK10"/>
    <property type="match status" value="1"/>
</dbReference>